<protein>
    <submittedName>
        <fullName evidence="3">Uncharacterized protein</fullName>
    </submittedName>
</protein>
<dbReference type="InParanoid" id="F4W5K0"/>
<proteinExistence type="predicted"/>
<dbReference type="Proteomes" id="UP000007755">
    <property type="component" value="Unassembled WGS sequence"/>
</dbReference>
<evidence type="ECO:0000313" key="3">
    <source>
        <dbReference type="EMBL" id="EGI70497.1"/>
    </source>
</evidence>
<dbReference type="AlphaFoldDB" id="F4W5K0"/>
<dbReference type="EMBL" id="GL887655">
    <property type="protein sequence ID" value="EGI70497.1"/>
    <property type="molecule type" value="Genomic_DNA"/>
</dbReference>
<feature type="coiled-coil region" evidence="1">
    <location>
        <begin position="107"/>
        <end position="134"/>
    </location>
</feature>
<reference evidence="3" key="1">
    <citation type="submission" date="2011-02" db="EMBL/GenBank/DDBJ databases">
        <title>The genome of the leaf-cutting ant Acromyrmex echinatior suggests key adaptations to social evolution and fungus farming.</title>
        <authorList>
            <person name="Nygaard S."/>
            <person name="Zhang G."/>
        </authorList>
    </citation>
    <scope>NUCLEOTIDE SEQUENCE</scope>
</reference>
<gene>
    <name evidence="3" type="ORF">G5I_00697</name>
</gene>
<name>F4W5K0_ACREC</name>
<keyword evidence="1" id="KW-0175">Coiled coil</keyword>
<feature type="region of interest" description="Disordered" evidence="2">
    <location>
        <begin position="221"/>
        <end position="252"/>
    </location>
</feature>
<accession>F4W5K0</accession>
<keyword evidence="4" id="KW-1185">Reference proteome</keyword>
<evidence type="ECO:0000256" key="2">
    <source>
        <dbReference type="SAM" id="MobiDB-lite"/>
    </source>
</evidence>
<evidence type="ECO:0000313" key="4">
    <source>
        <dbReference type="Proteomes" id="UP000007755"/>
    </source>
</evidence>
<evidence type="ECO:0000256" key="1">
    <source>
        <dbReference type="SAM" id="Coils"/>
    </source>
</evidence>
<organism evidence="4">
    <name type="scientific">Acromyrmex echinatior</name>
    <name type="common">Panamanian leafcutter ant</name>
    <name type="synonym">Acromyrmex octospinosus echinatior</name>
    <dbReference type="NCBI Taxonomy" id="103372"/>
    <lineage>
        <taxon>Eukaryota</taxon>
        <taxon>Metazoa</taxon>
        <taxon>Ecdysozoa</taxon>
        <taxon>Arthropoda</taxon>
        <taxon>Hexapoda</taxon>
        <taxon>Insecta</taxon>
        <taxon>Pterygota</taxon>
        <taxon>Neoptera</taxon>
        <taxon>Endopterygota</taxon>
        <taxon>Hymenoptera</taxon>
        <taxon>Apocrita</taxon>
        <taxon>Aculeata</taxon>
        <taxon>Formicoidea</taxon>
        <taxon>Formicidae</taxon>
        <taxon>Myrmicinae</taxon>
        <taxon>Acromyrmex</taxon>
    </lineage>
</organism>
<sequence>MAEGEQEVYIRSARTKVGASGRAKERRADCGPEKSSNLCGTYGVHICEPPCRICTHFAPPAAFNPRTLESRYKSPVTRRREYCEPRRCNAKVGTDLKYEFKSHFYNVDRVVNKIQDLKRNVQDLDESNHDETESLLEPFPENKINDLKDAHNTIMTCLREMEKIKTFLEDENSWWKILKNRSIDCCQQKLPHLHGVLDGASVTLMLLEEGTDEVPRRFVTSTPKEKSKVAGPRFGTSPRESTNKAKQNEQYTNQHRMEYMDEYSNSYTTPYYSLDTKSALIEVTSTSSHEPIQRRIKRAATSEQNIASEFWAEAQEDESDEQKIPETSHRFKETYDNIQYEDEEKRIVVPPRDVRYGQDTQIIFEDATKPQKTFNSENSEKHTTNDFESNVDLNTTRERKKVLIIARSPGFTIDDELKMGSTTTVILRECAIMRSAVSTPPISCKNLKRQTNRKRCVNHLIVKRSPRQSPRGKCHCSHN</sequence>